<feature type="non-terminal residue" evidence="1">
    <location>
        <position position="1"/>
    </location>
</feature>
<dbReference type="OrthoDB" id="434612at2759"/>
<dbReference type="Proteomes" id="UP000649617">
    <property type="component" value="Unassembled WGS sequence"/>
</dbReference>
<protein>
    <submittedName>
        <fullName evidence="1">CPK28 protein</fullName>
    </submittedName>
</protein>
<keyword evidence="2" id="KW-1185">Reference proteome</keyword>
<dbReference type="Gene3D" id="2.130.10.30">
    <property type="entry name" value="Regulator of chromosome condensation 1/beta-lactamase-inhibitor protein II"/>
    <property type="match status" value="1"/>
</dbReference>
<sequence length="80" mass="8869">EGGSGRMRKHEEPLGWGKHSHLRYRQRQSNKNLGLQFLRPKIAKASCGGGFSVVMSTEGEVFTFGVSASGRLGFRTKFRA</sequence>
<dbReference type="InterPro" id="IPR009091">
    <property type="entry name" value="RCC1/BLIP-II"/>
</dbReference>
<evidence type="ECO:0000313" key="1">
    <source>
        <dbReference type="EMBL" id="CAE7238746.1"/>
    </source>
</evidence>
<comment type="caution">
    <text evidence="1">The sequence shown here is derived from an EMBL/GenBank/DDBJ whole genome shotgun (WGS) entry which is preliminary data.</text>
</comment>
<gene>
    <name evidence="1" type="primary">CPK28</name>
    <name evidence="1" type="ORF">SPIL2461_LOCUS3998</name>
</gene>
<proteinExistence type="predicted"/>
<dbReference type="SUPFAM" id="SSF50985">
    <property type="entry name" value="RCC1/BLIP-II"/>
    <property type="match status" value="1"/>
</dbReference>
<dbReference type="EMBL" id="CAJNIZ010005091">
    <property type="protein sequence ID" value="CAE7238746.1"/>
    <property type="molecule type" value="Genomic_DNA"/>
</dbReference>
<organism evidence="1 2">
    <name type="scientific">Symbiodinium pilosum</name>
    <name type="common">Dinoflagellate</name>
    <dbReference type="NCBI Taxonomy" id="2952"/>
    <lineage>
        <taxon>Eukaryota</taxon>
        <taxon>Sar</taxon>
        <taxon>Alveolata</taxon>
        <taxon>Dinophyceae</taxon>
        <taxon>Suessiales</taxon>
        <taxon>Symbiodiniaceae</taxon>
        <taxon>Symbiodinium</taxon>
    </lineage>
</organism>
<reference evidence="1" key="1">
    <citation type="submission" date="2021-02" db="EMBL/GenBank/DDBJ databases">
        <authorList>
            <person name="Dougan E. K."/>
            <person name="Rhodes N."/>
            <person name="Thang M."/>
            <person name="Chan C."/>
        </authorList>
    </citation>
    <scope>NUCLEOTIDE SEQUENCE</scope>
</reference>
<dbReference type="AlphaFoldDB" id="A0A812L4D4"/>
<accession>A0A812L4D4</accession>
<name>A0A812L4D4_SYMPI</name>
<feature type="non-terminal residue" evidence="1">
    <location>
        <position position="80"/>
    </location>
</feature>
<evidence type="ECO:0000313" key="2">
    <source>
        <dbReference type="Proteomes" id="UP000649617"/>
    </source>
</evidence>